<evidence type="ECO:0000256" key="1">
    <source>
        <dbReference type="ARBA" id="ARBA00022884"/>
    </source>
</evidence>
<dbReference type="FunFam" id="1.10.10.10:FF:000131">
    <property type="entry name" value="la-related protein 1B isoform X2"/>
    <property type="match status" value="1"/>
</dbReference>
<reference evidence="5" key="1">
    <citation type="submission" date="2018-02" db="EMBL/GenBank/DDBJ databases">
        <title>Rhizophora mucronata_Transcriptome.</title>
        <authorList>
            <person name="Meera S.P."/>
            <person name="Sreeshan A."/>
            <person name="Augustine A."/>
        </authorList>
    </citation>
    <scope>NUCLEOTIDE SEQUENCE</scope>
    <source>
        <tissue evidence="5">Leaf</tissue>
    </source>
</reference>
<dbReference type="PANTHER" id="PTHR22792">
    <property type="entry name" value="LUPUS LA PROTEIN-RELATED"/>
    <property type="match status" value="1"/>
</dbReference>
<protein>
    <submittedName>
        <fullName evidence="5">Uncharacterized protein MANES_18G010500</fullName>
    </submittedName>
</protein>
<dbReference type="CDD" id="cd07323">
    <property type="entry name" value="LAM"/>
    <property type="match status" value="1"/>
</dbReference>
<dbReference type="SMART" id="SM00715">
    <property type="entry name" value="LA"/>
    <property type="match status" value="1"/>
</dbReference>
<organism evidence="5">
    <name type="scientific">Rhizophora mucronata</name>
    <name type="common">Asiatic mangrove</name>
    <dbReference type="NCBI Taxonomy" id="61149"/>
    <lineage>
        <taxon>Eukaryota</taxon>
        <taxon>Viridiplantae</taxon>
        <taxon>Streptophyta</taxon>
        <taxon>Embryophyta</taxon>
        <taxon>Tracheophyta</taxon>
        <taxon>Spermatophyta</taxon>
        <taxon>Magnoliopsida</taxon>
        <taxon>eudicotyledons</taxon>
        <taxon>Gunneridae</taxon>
        <taxon>Pentapetalae</taxon>
        <taxon>rosids</taxon>
        <taxon>fabids</taxon>
        <taxon>Malpighiales</taxon>
        <taxon>Rhizophoraceae</taxon>
        <taxon>Rhizophora</taxon>
    </lineage>
</organism>
<dbReference type="InterPro" id="IPR036388">
    <property type="entry name" value="WH-like_DNA-bd_sf"/>
</dbReference>
<dbReference type="InterPro" id="IPR045180">
    <property type="entry name" value="La_dom_prot"/>
</dbReference>
<feature type="compositionally biased region" description="Low complexity" evidence="3">
    <location>
        <begin position="49"/>
        <end position="59"/>
    </location>
</feature>
<dbReference type="PROSITE" id="PS50961">
    <property type="entry name" value="HTH_LA"/>
    <property type="match status" value="1"/>
</dbReference>
<dbReference type="GO" id="GO:0003723">
    <property type="term" value="F:RNA binding"/>
    <property type="evidence" value="ECO:0007669"/>
    <property type="project" value="UniProtKB-UniRule"/>
</dbReference>
<proteinExistence type="predicted"/>
<feature type="compositionally biased region" description="Polar residues" evidence="3">
    <location>
        <begin position="153"/>
        <end position="172"/>
    </location>
</feature>
<accession>A0A2P2M9M2</accession>
<feature type="compositionally biased region" description="Polar residues" evidence="3">
    <location>
        <begin position="85"/>
        <end position="100"/>
    </location>
</feature>
<dbReference type="PANTHER" id="PTHR22792:SF155">
    <property type="entry name" value="LA-RELATED PROTEIN 1C-LIKE"/>
    <property type="match status" value="1"/>
</dbReference>
<sequence>MTATTSQNQRSPRGSGDAVISPQKGKNLPSPWVQVVRGEPESVPTVNHSLSSSPSSPSSGTVAPEQFSFTDCSLGKPASLPPLSADNSVATESSDGNNANAGRPKKAAWNKPSNGVAELSPVMGAVSWPALSESTKPSPKSSPAESSSKTVSDGSIPNSQGSVTPRSPQKQLTNNTNTNSTQNHTARQKSMRRSSSGGGVGGRGNNSGGGHLQSGFTHPAPPSPPPPPPPPFPVFAIPPAGYNNPVQALPDQSPREPLYRGNNWERRPVGGFVPPSPLVNDHRNSSRRGSFGPRGEGSSHNNLSGRRDQDSGRHKNSRDAQVQPQRASPRAFVRPSPNRATFVPPMAPYGNPMPFTDFVYIPTLPLDSFRGMPFIPHPPVPPPMIPFSEHPLSAMLVHQIEYYFSDANLVKDEFLKSNMDEQGWVPITLIASFNRVKNMTSDIQLILDSLRASTDLEVQDDKVRRRHDWKKWITRSIQHVSNLGRQVAGESGYNMLTTSFKKIAVDELNGIQEGMTTKLSPHAEHVPLS</sequence>
<dbReference type="Gene3D" id="1.10.10.10">
    <property type="entry name" value="Winged helix-like DNA-binding domain superfamily/Winged helix DNA-binding domain"/>
    <property type="match status" value="1"/>
</dbReference>
<feature type="region of interest" description="Disordered" evidence="3">
    <location>
        <begin position="1"/>
        <end position="339"/>
    </location>
</feature>
<feature type="compositionally biased region" description="Basic and acidic residues" evidence="3">
    <location>
        <begin position="253"/>
        <end position="268"/>
    </location>
</feature>
<evidence type="ECO:0000256" key="3">
    <source>
        <dbReference type="SAM" id="MobiDB-lite"/>
    </source>
</evidence>
<feature type="compositionally biased region" description="Polar residues" evidence="3">
    <location>
        <begin position="1"/>
        <end position="12"/>
    </location>
</feature>
<evidence type="ECO:0000313" key="5">
    <source>
        <dbReference type="EMBL" id="MBX26924.1"/>
    </source>
</evidence>
<dbReference type="EMBL" id="GGEC01046440">
    <property type="protein sequence ID" value="MBX26924.1"/>
    <property type="molecule type" value="Transcribed_RNA"/>
</dbReference>
<dbReference type="Pfam" id="PF05383">
    <property type="entry name" value="La"/>
    <property type="match status" value="1"/>
</dbReference>
<name>A0A2P2M9M2_RHIMU</name>
<dbReference type="AlphaFoldDB" id="A0A2P2M9M2"/>
<feature type="compositionally biased region" description="Pro residues" evidence="3">
    <location>
        <begin position="219"/>
        <end position="233"/>
    </location>
</feature>
<keyword evidence="1 2" id="KW-0694">RNA-binding</keyword>
<evidence type="ECO:0000259" key="4">
    <source>
        <dbReference type="PROSITE" id="PS50961"/>
    </source>
</evidence>
<feature type="compositionally biased region" description="Gly residues" evidence="3">
    <location>
        <begin position="196"/>
        <end position="212"/>
    </location>
</feature>
<feature type="domain" description="HTH La-type RNA-binding" evidence="4">
    <location>
        <begin position="386"/>
        <end position="475"/>
    </location>
</feature>
<dbReference type="InterPro" id="IPR036390">
    <property type="entry name" value="WH_DNA-bd_sf"/>
</dbReference>
<feature type="compositionally biased region" description="Low complexity" evidence="3">
    <location>
        <begin position="132"/>
        <end position="152"/>
    </location>
</feature>
<dbReference type="SUPFAM" id="SSF46785">
    <property type="entry name" value="Winged helix' DNA-binding domain"/>
    <property type="match status" value="1"/>
</dbReference>
<dbReference type="InterPro" id="IPR006630">
    <property type="entry name" value="La_HTH"/>
</dbReference>
<feature type="compositionally biased region" description="Low complexity" evidence="3">
    <location>
        <begin position="173"/>
        <end position="185"/>
    </location>
</feature>
<evidence type="ECO:0000256" key="2">
    <source>
        <dbReference type="PROSITE-ProRule" id="PRU00332"/>
    </source>
</evidence>